<gene>
    <name evidence="3" type="ORF">PHMEG_00026886</name>
</gene>
<evidence type="ECO:0000256" key="1">
    <source>
        <dbReference type="SAM" id="MobiDB-lite"/>
    </source>
</evidence>
<evidence type="ECO:0000313" key="4">
    <source>
        <dbReference type="Proteomes" id="UP000198211"/>
    </source>
</evidence>
<dbReference type="OrthoDB" id="127764at2759"/>
<feature type="region of interest" description="Disordered" evidence="1">
    <location>
        <begin position="123"/>
        <end position="172"/>
    </location>
</feature>
<dbReference type="AlphaFoldDB" id="A0A225V9Y4"/>
<accession>A0A225V9Y4</accession>
<dbReference type="SUPFAM" id="SSF53098">
    <property type="entry name" value="Ribonuclease H-like"/>
    <property type="match status" value="1"/>
</dbReference>
<dbReference type="PANTHER" id="PTHR19446">
    <property type="entry name" value="REVERSE TRANSCRIPTASES"/>
    <property type="match status" value="1"/>
</dbReference>
<dbReference type="EMBL" id="NBNE01006671">
    <property type="protein sequence ID" value="OWZ01678.1"/>
    <property type="molecule type" value="Genomic_DNA"/>
</dbReference>
<feature type="compositionally biased region" description="Basic residues" evidence="1">
    <location>
        <begin position="254"/>
        <end position="280"/>
    </location>
</feature>
<dbReference type="GO" id="GO:0004523">
    <property type="term" value="F:RNA-DNA hybrid ribonuclease activity"/>
    <property type="evidence" value="ECO:0007669"/>
    <property type="project" value="InterPro"/>
</dbReference>
<evidence type="ECO:0000259" key="2">
    <source>
        <dbReference type="Pfam" id="PF13456"/>
    </source>
</evidence>
<evidence type="ECO:0000313" key="3">
    <source>
        <dbReference type="EMBL" id="OWZ01678.1"/>
    </source>
</evidence>
<keyword evidence="3" id="KW-0808">Transferase</keyword>
<keyword evidence="3" id="KW-0548">Nucleotidyltransferase</keyword>
<dbReference type="InterPro" id="IPR002156">
    <property type="entry name" value="RNaseH_domain"/>
</dbReference>
<feature type="compositionally biased region" description="Basic and acidic residues" evidence="1">
    <location>
        <begin position="281"/>
        <end position="298"/>
    </location>
</feature>
<feature type="compositionally biased region" description="Pro residues" evidence="1">
    <location>
        <begin position="127"/>
        <end position="137"/>
    </location>
</feature>
<feature type="region of interest" description="Disordered" evidence="1">
    <location>
        <begin position="348"/>
        <end position="373"/>
    </location>
</feature>
<dbReference type="InterPro" id="IPR036397">
    <property type="entry name" value="RNaseH_sf"/>
</dbReference>
<keyword evidence="3" id="KW-0695">RNA-directed DNA polymerase</keyword>
<dbReference type="InterPro" id="IPR012337">
    <property type="entry name" value="RNaseH-like_sf"/>
</dbReference>
<reference evidence="4" key="1">
    <citation type="submission" date="2017-03" db="EMBL/GenBank/DDBJ databases">
        <title>Phytopthora megakarya and P. palmivora, two closely related causual agents of cacao black pod achieved similar genome size and gene model numbers by different mechanisms.</title>
        <authorList>
            <person name="Ali S."/>
            <person name="Shao J."/>
            <person name="Larry D.J."/>
            <person name="Kronmiller B."/>
            <person name="Shen D."/>
            <person name="Strem M.D."/>
            <person name="Melnick R.L."/>
            <person name="Guiltinan M.J."/>
            <person name="Tyler B.M."/>
            <person name="Meinhardt L.W."/>
            <person name="Bailey B.A."/>
        </authorList>
    </citation>
    <scope>NUCLEOTIDE SEQUENCE [LARGE SCALE GENOMIC DNA]</scope>
    <source>
        <strain evidence="4">zdho120</strain>
    </source>
</reference>
<comment type="caution">
    <text evidence="3">The sequence shown here is derived from an EMBL/GenBank/DDBJ whole genome shotgun (WGS) entry which is preliminary data.</text>
</comment>
<proteinExistence type="predicted"/>
<feature type="compositionally biased region" description="Low complexity" evidence="1">
    <location>
        <begin position="238"/>
        <end position="253"/>
    </location>
</feature>
<dbReference type="GO" id="GO:0003676">
    <property type="term" value="F:nucleic acid binding"/>
    <property type="evidence" value="ECO:0007669"/>
    <property type="project" value="InterPro"/>
</dbReference>
<dbReference type="STRING" id="4795.A0A225V9Y4"/>
<organism evidence="3 4">
    <name type="scientific">Phytophthora megakarya</name>
    <dbReference type="NCBI Taxonomy" id="4795"/>
    <lineage>
        <taxon>Eukaryota</taxon>
        <taxon>Sar</taxon>
        <taxon>Stramenopiles</taxon>
        <taxon>Oomycota</taxon>
        <taxon>Peronosporomycetes</taxon>
        <taxon>Peronosporales</taxon>
        <taxon>Peronosporaceae</taxon>
        <taxon>Phytophthora</taxon>
    </lineage>
</organism>
<dbReference type="GO" id="GO:0003964">
    <property type="term" value="F:RNA-directed DNA polymerase activity"/>
    <property type="evidence" value="ECO:0007669"/>
    <property type="project" value="UniProtKB-KW"/>
</dbReference>
<dbReference type="Proteomes" id="UP000198211">
    <property type="component" value="Unassembled WGS sequence"/>
</dbReference>
<feature type="domain" description="RNase H type-1" evidence="2">
    <location>
        <begin position="5"/>
        <end position="92"/>
    </location>
</feature>
<name>A0A225V9Y4_9STRA</name>
<dbReference type="Pfam" id="PF13456">
    <property type="entry name" value="RVT_3"/>
    <property type="match status" value="1"/>
</dbReference>
<sequence>MPSSSETNNTAEYTALLLGARAAADHGATHLRVEGDSALVIQQVRGIFATRSSRLRALRKAVKTELARLRSFSLHHIDRQDNSHADRLANAALDRRRTKLECGVHADGCGCTCTTVDAATPTAPTAPAAPAPPPPPTTDTGHHGADVQGDIDDGEVYAPIHVGPDAVPQRRPRLRLRQLTEDEQEAAGAMVERLAATLASKIADASDWETAEGYITALPYTLYERLQPFSQTRRHRQPGPQHQQQTDRQQQPRTNRRRRQRRSQQHQRNRPPRVTRHHREHRLDEALDDLHAVERASPGDRTAVRRARRRVGRVNSAISQQHLRNRFDKDEKACVDDILAKAPEQRAAAVTAGRGSDAAPRPAPPVAADVDDGTCPIPGADLWRFFDGVNTPRQEFAPDATVGATFRSAMARLPTASKSRELLTEAPTLDDIETQLHHVRGASSPGLDGVGYDVYQRFAAQLLPVLAAAFQKCWESKQVPQSWKLGVVRLLHKKGPREDPVNWRPICLQQSIYKLYTGVLARRLVRWLDLNGRHAPGQKGFRSVNGCGEHNFLAATLVDQARQAPHPL</sequence>
<dbReference type="Gene3D" id="3.30.420.10">
    <property type="entry name" value="Ribonuclease H-like superfamily/Ribonuclease H"/>
    <property type="match status" value="1"/>
</dbReference>
<keyword evidence="4" id="KW-1185">Reference proteome</keyword>
<feature type="region of interest" description="Disordered" evidence="1">
    <location>
        <begin position="231"/>
        <end position="308"/>
    </location>
</feature>
<protein>
    <submittedName>
        <fullName evidence="3">Reverse transcriptase</fullName>
    </submittedName>
</protein>